<dbReference type="InterPro" id="IPR016162">
    <property type="entry name" value="Ald_DH_N"/>
</dbReference>
<dbReference type="InterPro" id="IPR016161">
    <property type="entry name" value="Ald_DH/histidinol_DH"/>
</dbReference>
<organism evidence="7 8">
    <name type="scientific">Dichomitus squalens</name>
    <dbReference type="NCBI Taxonomy" id="114155"/>
    <lineage>
        <taxon>Eukaryota</taxon>
        <taxon>Fungi</taxon>
        <taxon>Dikarya</taxon>
        <taxon>Basidiomycota</taxon>
        <taxon>Agaricomycotina</taxon>
        <taxon>Agaricomycetes</taxon>
        <taxon>Polyporales</taxon>
        <taxon>Polyporaceae</taxon>
        <taxon>Dichomitus</taxon>
    </lineage>
</organism>
<evidence type="ECO:0000256" key="1">
    <source>
        <dbReference type="ARBA" id="ARBA00009986"/>
    </source>
</evidence>
<dbReference type="GO" id="GO:0016620">
    <property type="term" value="F:oxidoreductase activity, acting on the aldehyde or oxo group of donors, NAD or NADP as acceptor"/>
    <property type="evidence" value="ECO:0007669"/>
    <property type="project" value="InterPro"/>
</dbReference>
<evidence type="ECO:0000256" key="4">
    <source>
        <dbReference type="PROSITE-ProRule" id="PRU10007"/>
    </source>
</evidence>
<sequence>MSSIPFTGLFIDGEWRPASTGATFGVLNPGTGKVIGTSASASADDCVAAIEAAARAFRTWEHSPLPVRRDVFLRAAELLATEKYKAKVAAATKEELAASADMFWMNHTVQINHLRNFAGAIQLLKGETFPSVVPGGQVFAQRRALGVIYGIAPWNAPTGLCIRALAIPLICGNTVVLKSSEECPRTHAVIVELFEEAGLPKGVLNFISVSKEDVSARVSQIIAHPSVRKINFTGSDRVGSIIAAEAARHLKQCVLELGGKAPVIVLDDADVRRAARAITSSALLQSGQICMSTERVIIQRAVAAALVEELTALFRKGKAGDPGTEPSANLGPLFTEGAAENVLAMIQEAVSQGAQVILGDLVRQGAYVQPHIVMGARPGMRLWERESFGPVVAVAVVDTVDEAVDLANACDYSMTSALWTKDVYRAFDVAGRIHATCANINGPTIHVEFMRDLGGLGGASGYGHFRVEDWTAVRMVVLHPKDEPPYILLDTLNATRNANGATDTVNVANGSSHLNETSQTTD</sequence>
<accession>A0A4Q9Q0Z9</accession>
<proteinExistence type="inferred from homology"/>
<dbReference type="InterPro" id="IPR016163">
    <property type="entry name" value="Ald_DH_C"/>
</dbReference>
<dbReference type="InterPro" id="IPR029510">
    <property type="entry name" value="Ald_DH_CS_GLU"/>
</dbReference>
<evidence type="ECO:0000256" key="5">
    <source>
        <dbReference type="RuleBase" id="RU003345"/>
    </source>
</evidence>
<dbReference type="Pfam" id="PF00171">
    <property type="entry name" value="Aldedh"/>
    <property type="match status" value="1"/>
</dbReference>
<dbReference type="PROSITE" id="PS00687">
    <property type="entry name" value="ALDEHYDE_DEHYDR_GLU"/>
    <property type="match status" value="1"/>
</dbReference>
<dbReference type="Gene3D" id="3.40.605.10">
    <property type="entry name" value="Aldehyde Dehydrogenase, Chain A, domain 1"/>
    <property type="match status" value="1"/>
</dbReference>
<feature type="domain" description="Aldehyde dehydrogenase" evidence="6">
    <location>
        <begin position="15"/>
        <end position="468"/>
    </location>
</feature>
<protein>
    <submittedName>
        <fullName evidence="7">Aldehyde dehydrogenase</fullName>
    </submittedName>
</protein>
<dbReference type="STRING" id="114155.A0A4Q9Q0Z9"/>
<name>A0A4Q9Q0Z9_9APHY</name>
<dbReference type="Proteomes" id="UP000292082">
    <property type="component" value="Unassembled WGS sequence"/>
</dbReference>
<dbReference type="AlphaFoldDB" id="A0A4Q9Q0Z9"/>
<evidence type="ECO:0000256" key="2">
    <source>
        <dbReference type="ARBA" id="ARBA00023002"/>
    </source>
</evidence>
<feature type="active site" evidence="4">
    <location>
        <position position="256"/>
    </location>
</feature>
<evidence type="ECO:0000313" key="8">
    <source>
        <dbReference type="Proteomes" id="UP000292082"/>
    </source>
</evidence>
<dbReference type="PANTHER" id="PTHR42986">
    <property type="entry name" value="BENZALDEHYDE DEHYDROGENASE YFMT"/>
    <property type="match status" value="1"/>
</dbReference>
<keyword evidence="8" id="KW-1185">Reference proteome</keyword>
<keyword evidence="2 5" id="KW-0560">Oxidoreductase</keyword>
<dbReference type="PANTHER" id="PTHR42986:SF1">
    <property type="entry name" value="BENZALDEHYDE DEHYDROGENASE YFMT"/>
    <property type="match status" value="1"/>
</dbReference>
<dbReference type="InterPro" id="IPR015590">
    <property type="entry name" value="Aldehyde_DH_dom"/>
</dbReference>
<reference evidence="7 8" key="1">
    <citation type="submission" date="2019-01" db="EMBL/GenBank/DDBJ databases">
        <title>Draft genome sequences of three monokaryotic isolates of the white-rot basidiomycete fungus Dichomitus squalens.</title>
        <authorList>
            <consortium name="DOE Joint Genome Institute"/>
            <person name="Lopez S.C."/>
            <person name="Andreopoulos B."/>
            <person name="Pangilinan J."/>
            <person name="Lipzen A."/>
            <person name="Riley R."/>
            <person name="Ahrendt S."/>
            <person name="Ng V."/>
            <person name="Barry K."/>
            <person name="Daum C."/>
            <person name="Grigoriev I.V."/>
            <person name="Hilden K.S."/>
            <person name="Makela M.R."/>
            <person name="de Vries R.P."/>
        </authorList>
    </citation>
    <scope>NUCLEOTIDE SEQUENCE [LARGE SCALE GENOMIC DNA]</scope>
    <source>
        <strain evidence="7 8">CBS 464.89</strain>
    </source>
</reference>
<evidence type="ECO:0000259" key="6">
    <source>
        <dbReference type="Pfam" id="PF00171"/>
    </source>
</evidence>
<evidence type="ECO:0000256" key="3">
    <source>
        <dbReference type="ARBA" id="ARBA00023027"/>
    </source>
</evidence>
<dbReference type="Gene3D" id="3.40.309.10">
    <property type="entry name" value="Aldehyde Dehydrogenase, Chain A, domain 2"/>
    <property type="match status" value="1"/>
</dbReference>
<dbReference type="EMBL" id="ML145104">
    <property type="protein sequence ID" value="TBU60601.1"/>
    <property type="molecule type" value="Genomic_DNA"/>
</dbReference>
<keyword evidence="3" id="KW-0520">NAD</keyword>
<comment type="similarity">
    <text evidence="1 5">Belongs to the aldehyde dehydrogenase family.</text>
</comment>
<evidence type="ECO:0000313" key="7">
    <source>
        <dbReference type="EMBL" id="TBU60601.1"/>
    </source>
</evidence>
<gene>
    <name evidence="7" type="ORF">BD310DRAFT_922781</name>
</gene>
<dbReference type="SUPFAM" id="SSF53720">
    <property type="entry name" value="ALDH-like"/>
    <property type="match status" value="1"/>
</dbReference>